<dbReference type="OrthoDB" id="9763001at2"/>
<dbReference type="AlphaFoldDB" id="A0A133KGA0"/>
<dbReference type="InterPro" id="IPR007841">
    <property type="entry name" value="UPF0210"/>
</dbReference>
<reference evidence="3" key="1">
    <citation type="submission" date="2016-01" db="EMBL/GenBank/DDBJ databases">
        <authorList>
            <person name="Mitreva M."/>
            <person name="Pepin K.H."/>
            <person name="Mihindukulasuriya K.A."/>
            <person name="Fulton R."/>
            <person name="Fronick C."/>
            <person name="O'Laughlin M."/>
            <person name="Miner T."/>
            <person name="Herter B."/>
            <person name="Rosa B.A."/>
            <person name="Cordes M."/>
            <person name="Tomlinson C."/>
            <person name="Wollam A."/>
            <person name="Palsikar V.B."/>
            <person name="Mardis E.R."/>
            <person name="Wilson R.K."/>
        </authorList>
    </citation>
    <scope>NUCLEOTIDE SEQUENCE [LARGE SCALE GENOMIC DNA]</scope>
    <source>
        <strain evidence="3">MJR8151</strain>
    </source>
</reference>
<keyword evidence="3" id="KW-1185">Reference proteome</keyword>
<dbReference type="RefSeq" id="WP_004837132.1">
    <property type="nucleotide sequence ID" value="NZ_CAMUDP010000008.1"/>
</dbReference>
<evidence type="ECO:0000313" key="2">
    <source>
        <dbReference type="EMBL" id="KWZ78566.1"/>
    </source>
</evidence>
<dbReference type="HAMAP" id="MF_01221">
    <property type="entry name" value="UPF0210"/>
    <property type="match status" value="1"/>
</dbReference>
<name>A0A133KGA0_9FIRM</name>
<protein>
    <recommendedName>
        <fullName evidence="1">UPF0210 protein HMPREF3200_00577</fullName>
    </recommendedName>
</protein>
<dbReference type="NCBIfam" id="NF003700">
    <property type="entry name" value="PRK05313.1"/>
    <property type="match status" value="1"/>
</dbReference>
<dbReference type="STRING" id="33036.HMPREF3200_00577"/>
<dbReference type="CDD" id="cd08025">
    <property type="entry name" value="RNR_PFL_like_DUF711"/>
    <property type="match status" value="1"/>
</dbReference>
<dbReference type="Gene3D" id="3.20.70.20">
    <property type="match status" value="1"/>
</dbReference>
<gene>
    <name evidence="2" type="ORF">HMPREF3200_00577</name>
</gene>
<proteinExistence type="inferred from homology"/>
<dbReference type="PANTHER" id="PTHR37560:SF1">
    <property type="entry name" value="UPF0210 PROTEIN MJ1665"/>
    <property type="match status" value="1"/>
</dbReference>
<comment type="caution">
    <text evidence="2">The sequence shown here is derived from an EMBL/GenBank/DDBJ whole genome shotgun (WGS) entry which is preliminary data.</text>
</comment>
<dbReference type="EMBL" id="LRPM01000022">
    <property type="protein sequence ID" value="KWZ78566.1"/>
    <property type="molecule type" value="Genomic_DNA"/>
</dbReference>
<organism evidence="2 3">
    <name type="scientific">Anaerococcus tetradius</name>
    <dbReference type="NCBI Taxonomy" id="33036"/>
    <lineage>
        <taxon>Bacteria</taxon>
        <taxon>Bacillati</taxon>
        <taxon>Bacillota</taxon>
        <taxon>Tissierellia</taxon>
        <taxon>Tissierellales</taxon>
        <taxon>Peptoniphilaceae</taxon>
        <taxon>Anaerococcus</taxon>
    </lineage>
</organism>
<dbReference type="Proteomes" id="UP000070383">
    <property type="component" value="Unassembled WGS sequence"/>
</dbReference>
<dbReference type="PANTHER" id="PTHR37560">
    <property type="entry name" value="UPF0210 PROTEIN SPR0218"/>
    <property type="match status" value="1"/>
</dbReference>
<dbReference type="SUPFAM" id="SSF51998">
    <property type="entry name" value="PFL-like glycyl radical enzymes"/>
    <property type="match status" value="1"/>
</dbReference>
<evidence type="ECO:0000313" key="3">
    <source>
        <dbReference type="Proteomes" id="UP000070383"/>
    </source>
</evidence>
<comment type="subunit">
    <text evidence="1">Homodimer.</text>
</comment>
<dbReference type="PATRIC" id="fig|33036.3.peg.576"/>
<comment type="similarity">
    <text evidence="1">Belongs to the UPF0210 family.</text>
</comment>
<evidence type="ECO:0000256" key="1">
    <source>
        <dbReference type="HAMAP-Rule" id="MF_01221"/>
    </source>
</evidence>
<dbReference type="Pfam" id="PF05167">
    <property type="entry name" value="DUF711"/>
    <property type="match status" value="1"/>
</dbReference>
<accession>A0A133KGA0</accession>
<sequence length="451" mass="47269">MDRNNIIETIKMLDEENLDIRTLTMGISLLDCIDSDYKVACEKIYNKLIRESKDFIKVSKEVSKIYGVPIINNRISVTPISLIAASTDLDDYTPFAQCLDRAAKDIGVDFIGGFSALVQKGMTKADEILIKSIPKALASTDLVCSSVNVGSTKAGINMDAVAMCGEVIKDLAQRTASSDSLGCAKLVIFSNAVEDNPFMAGAFHGVSEAETVINVGVSGPGVVKSAISNKDNLPINEICEIIKKTAFKITRMGELVGREVCEKLGKEFGILDLSLAPTPAIGDSVGRILEEIGIDNVGGHGTVAALALLNDAVKKGGLMASASVGGLSGAFIPVSEDEGMIKAADGGYLSFDTLEAMTCVCSVGLDMIAIPGDTTAATISAIIADEAAIGMINAKTTAVRVIPVVGKKVGDYAQFGGLLGYAPIIDIGNSNSEKMIKRGGHIPAPVHSFKN</sequence>